<name>M3Z403_MUSPF</name>
<dbReference type="OMA" id="WHRPWES"/>
<dbReference type="HOGENOM" id="CLU_579944_0_0_1"/>
<feature type="compositionally biased region" description="Pro residues" evidence="1">
    <location>
        <begin position="419"/>
        <end position="428"/>
    </location>
</feature>
<feature type="region of interest" description="Disordered" evidence="1">
    <location>
        <begin position="352"/>
        <end position="471"/>
    </location>
</feature>
<dbReference type="EMBL" id="AEYP01094771">
    <property type="status" value="NOT_ANNOTATED_CDS"/>
    <property type="molecule type" value="Genomic_DNA"/>
</dbReference>
<feature type="compositionally biased region" description="Low complexity" evidence="1">
    <location>
        <begin position="154"/>
        <end position="164"/>
    </location>
</feature>
<feature type="compositionally biased region" description="Basic and acidic residues" evidence="1">
    <location>
        <begin position="280"/>
        <end position="303"/>
    </location>
</feature>
<feature type="region of interest" description="Disordered" evidence="1">
    <location>
        <begin position="7"/>
        <end position="53"/>
    </location>
</feature>
<dbReference type="Ensembl" id="ENSMPUT00000018585.1">
    <property type="protein sequence ID" value="ENSMPUP00000018315.1"/>
    <property type="gene ID" value="ENSMPUG00000018433.1"/>
</dbReference>
<feature type="region of interest" description="Disordered" evidence="1">
    <location>
        <begin position="77"/>
        <end position="303"/>
    </location>
</feature>
<dbReference type="eggNOG" id="ENOG502TBKH">
    <property type="taxonomic scope" value="Eukaryota"/>
</dbReference>
<sequence length="471" mass="49156">MFFMLVCGGSRRSGGSTEPPGHTAAGLSGALRNPRGSQVGAGQATWGSSPAPARGLIHRPSRLWLLPVSLPRRARASEGRSGLAARAPASPGLKPHPFHTQGGRGACSPSHLPVAPIPPSPGHQLLSRTPPILQLGADPRPLFWQPPLSRRGSSLQPAPRALRPPAHRVRHPAAAQPAAAPASIPHPSLPRTSPRGPNTNPFPAAPPTARPSRSFPQHDPTSQNPLPKRGGKERPPTYPLPTGSTPPFFGGGGPQAMPHPHTSPWSLSSQPSRSGAQLTQRREGQAGRGKEVVGGEQGWHRPWESRARVAMTTAGSEAAPSGGAVGWGLAEGSKFGTAPWGRLLHRPSPILSFLGKYPSSRTPPPQSIAPSPCSPWCTAGGHPSPPAACGQLPVPYTPAQQLDASTGLTSRLPRDYPLQPAPRPPPPVLSAIPSPLTTSQHLASCPPVRGPGLPWTPLLPPPSPRPHLNSH</sequence>
<organism evidence="2">
    <name type="scientific">Mustela putorius furo</name>
    <name type="common">European domestic ferret</name>
    <name type="synonym">Mustela furo</name>
    <dbReference type="NCBI Taxonomy" id="9669"/>
    <lineage>
        <taxon>Eukaryota</taxon>
        <taxon>Metazoa</taxon>
        <taxon>Chordata</taxon>
        <taxon>Craniata</taxon>
        <taxon>Vertebrata</taxon>
        <taxon>Euteleostomi</taxon>
        <taxon>Mammalia</taxon>
        <taxon>Eutheria</taxon>
        <taxon>Laurasiatheria</taxon>
        <taxon>Carnivora</taxon>
        <taxon>Caniformia</taxon>
        <taxon>Musteloidea</taxon>
        <taxon>Mustelidae</taxon>
        <taxon>Mustelinae</taxon>
        <taxon>Mustela</taxon>
    </lineage>
</organism>
<feature type="compositionally biased region" description="Low complexity" evidence="1">
    <location>
        <begin position="172"/>
        <end position="190"/>
    </location>
</feature>
<proteinExistence type="predicted"/>
<evidence type="ECO:0000313" key="2">
    <source>
        <dbReference type="Ensembl" id="ENSMPUP00000018315.1"/>
    </source>
</evidence>
<accession>M3Z403</accession>
<feature type="compositionally biased region" description="Polar residues" evidence="1">
    <location>
        <begin position="398"/>
        <end position="409"/>
    </location>
</feature>
<reference evidence="2" key="1">
    <citation type="submission" date="2024-06" db="UniProtKB">
        <authorList>
            <consortium name="Ensembl"/>
        </authorList>
    </citation>
    <scope>IDENTIFICATION</scope>
</reference>
<feature type="compositionally biased region" description="Low complexity" evidence="1">
    <location>
        <begin position="263"/>
        <end position="274"/>
    </location>
</feature>
<dbReference type="InParanoid" id="M3Z403"/>
<evidence type="ECO:0000256" key="1">
    <source>
        <dbReference type="SAM" id="MobiDB-lite"/>
    </source>
</evidence>
<dbReference type="AlphaFoldDB" id="M3Z403"/>
<protein>
    <submittedName>
        <fullName evidence="2">Uncharacterized protein</fullName>
    </submittedName>
</protein>